<organism evidence="3 4">
    <name type="scientific">Candidatus Danuiimicrobium aquiferis</name>
    <dbReference type="NCBI Taxonomy" id="1801832"/>
    <lineage>
        <taxon>Bacteria</taxon>
        <taxon>Pseudomonadati</taxon>
        <taxon>Candidatus Omnitrophota</taxon>
        <taxon>Candidatus Danuiimicrobium</taxon>
    </lineage>
</organism>
<dbReference type="PROSITE" id="PS50110">
    <property type="entry name" value="RESPONSE_REGULATORY"/>
    <property type="match status" value="1"/>
</dbReference>
<dbReference type="GO" id="GO:0000160">
    <property type="term" value="P:phosphorelay signal transduction system"/>
    <property type="evidence" value="ECO:0007669"/>
    <property type="project" value="InterPro"/>
</dbReference>
<comment type="caution">
    <text evidence="3">The sequence shown here is derived from an EMBL/GenBank/DDBJ whole genome shotgun (WGS) entry which is preliminary data.</text>
</comment>
<keyword evidence="1" id="KW-0597">Phosphoprotein</keyword>
<dbReference type="InterPro" id="IPR001789">
    <property type="entry name" value="Sig_transdc_resp-reg_receiver"/>
</dbReference>
<gene>
    <name evidence="3" type="ORF">A3G33_05695</name>
</gene>
<dbReference type="SUPFAM" id="SSF52172">
    <property type="entry name" value="CheY-like"/>
    <property type="match status" value="1"/>
</dbReference>
<dbReference type="PANTHER" id="PTHR44520:SF2">
    <property type="entry name" value="RESPONSE REGULATOR RCP1"/>
    <property type="match status" value="1"/>
</dbReference>
<dbReference type="EMBL" id="MHFR01000003">
    <property type="protein sequence ID" value="OGW99564.1"/>
    <property type="molecule type" value="Genomic_DNA"/>
</dbReference>
<accession>A0A1G1L358</accession>
<evidence type="ECO:0000259" key="2">
    <source>
        <dbReference type="PROSITE" id="PS50110"/>
    </source>
</evidence>
<dbReference type="Gene3D" id="3.40.50.2300">
    <property type="match status" value="1"/>
</dbReference>
<evidence type="ECO:0000256" key="1">
    <source>
        <dbReference type="PROSITE-ProRule" id="PRU00169"/>
    </source>
</evidence>
<protein>
    <recommendedName>
        <fullName evidence="2">Response regulatory domain-containing protein</fullName>
    </recommendedName>
</protein>
<evidence type="ECO:0000313" key="4">
    <source>
        <dbReference type="Proteomes" id="UP000178187"/>
    </source>
</evidence>
<dbReference type="InterPro" id="IPR011006">
    <property type="entry name" value="CheY-like_superfamily"/>
</dbReference>
<name>A0A1G1L358_9BACT</name>
<reference evidence="3 4" key="1">
    <citation type="journal article" date="2016" name="Nat. Commun.">
        <title>Thousands of microbial genomes shed light on interconnected biogeochemical processes in an aquifer system.</title>
        <authorList>
            <person name="Anantharaman K."/>
            <person name="Brown C.T."/>
            <person name="Hug L.A."/>
            <person name="Sharon I."/>
            <person name="Castelle C.J."/>
            <person name="Probst A.J."/>
            <person name="Thomas B.C."/>
            <person name="Singh A."/>
            <person name="Wilkins M.J."/>
            <person name="Karaoz U."/>
            <person name="Brodie E.L."/>
            <person name="Williams K.H."/>
            <person name="Hubbard S.S."/>
            <person name="Banfield J.F."/>
        </authorList>
    </citation>
    <scope>NUCLEOTIDE SEQUENCE [LARGE SCALE GENOMIC DNA]</scope>
</reference>
<feature type="modified residue" description="4-aspartylphosphate" evidence="1">
    <location>
        <position position="57"/>
    </location>
</feature>
<dbReference type="Pfam" id="PF00072">
    <property type="entry name" value="Response_reg"/>
    <property type="match status" value="1"/>
</dbReference>
<proteinExistence type="predicted"/>
<dbReference type="CDD" id="cd17557">
    <property type="entry name" value="REC_Rcp-like"/>
    <property type="match status" value="1"/>
</dbReference>
<dbReference type="AlphaFoldDB" id="A0A1G1L358"/>
<dbReference type="PANTHER" id="PTHR44520">
    <property type="entry name" value="RESPONSE REGULATOR RCP1-RELATED"/>
    <property type="match status" value="1"/>
</dbReference>
<evidence type="ECO:0000313" key="3">
    <source>
        <dbReference type="EMBL" id="OGW99564.1"/>
    </source>
</evidence>
<dbReference type="SMART" id="SM00448">
    <property type="entry name" value="REC"/>
    <property type="match status" value="1"/>
</dbReference>
<feature type="domain" description="Response regulatory" evidence="2">
    <location>
        <begin position="3"/>
        <end position="124"/>
    </location>
</feature>
<sequence>MKKIVMIEDNEDHVLLIRQALQSGDLNISHFQDGMSAIQNFKEIKRGEDAPDLILLDLKLPGMDGCEVLKRLRQIRFLECIPVVMVTTSGRKEEIRQAYKTGVCGYVTKSEDFDEFSVKLKCVIQYWLKTVESAKLACSESEKDS</sequence>
<dbReference type="InterPro" id="IPR052893">
    <property type="entry name" value="TCS_response_regulator"/>
</dbReference>
<dbReference type="Proteomes" id="UP000178187">
    <property type="component" value="Unassembled WGS sequence"/>
</dbReference>